<dbReference type="Gene3D" id="3.40.50.720">
    <property type="entry name" value="NAD(P)-binding Rossmann-like Domain"/>
    <property type="match status" value="2"/>
</dbReference>
<dbReference type="Pfam" id="PF00984">
    <property type="entry name" value="UDPG_MGDP_dh"/>
    <property type="match status" value="1"/>
</dbReference>
<keyword evidence="4 7" id="KW-0560">Oxidoreductase</keyword>
<accession>A0A9D2ZZA4</accession>
<dbReference type="SUPFAM" id="SSF51735">
    <property type="entry name" value="NAD(P)-binding Rossmann-fold domains"/>
    <property type="match status" value="1"/>
</dbReference>
<feature type="binding site" evidence="9">
    <location>
        <position position="307"/>
    </location>
    <ligand>
        <name>substrate</name>
    </ligand>
</feature>
<organism evidence="12 13">
    <name type="scientific">Acinetobacter lwoffii</name>
    <dbReference type="NCBI Taxonomy" id="28090"/>
    <lineage>
        <taxon>Bacteria</taxon>
        <taxon>Pseudomonadati</taxon>
        <taxon>Pseudomonadota</taxon>
        <taxon>Gammaproteobacteria</taxon>
        <taxon>Moraxellales</taxon>
        <taxon>Moraxellaceae</taxon>
        <taxon>Acinetobacter</taxon>
    </lineage>
</organism>
<evidence type="ECO:0000256" key="9">
    <source>
        <dbReference type="PIRSR" id="PIRSR500134-2"/>
    </source>
</evidence>
<sequence length="389" mass="43721">MKIAVAGTGYVGLSNAMIFSQHHEVIALDIIDSKVEMLNQKISPIQDEDISKFLIEKQLNFRATTDKAEAYQHADFVIIATPTDYDTKTNYFNTQSVESIIGDVIKINPQAVMIIKSTVPVGFTKAVKEKFDTDNIIFSPEFLREGKALHDNLYPSRIIVGEKSERAELFADMLIEGAIKKDSPILFTDSTEAEAIKLFANTYLAMRVAYFNELDTYAQTFDLDTRQIIEGVCLDQRIGNHYNNPSFGYGGYCLPKDTKQLLANYHQVPSNLIQAIVDSNRTRKDFIADSILAKNPSVVGIYRLVMKSGSDNFRASAIQGVMKRLKAKGIEIIIYEPSLKETEFFKSKVVTDLNTFKQQANVIIANRRSADLSDVEEKVYTRDIFGGDE</sequence>
<evidence type="ECO:0000256" key="4">
    <source>
        <dbReference type="ARBA" id="ARBA00023002"/>
    </source>
</evidence>
<dbReference type="SUPFAM" id="SSF52413">
    <property type="entry name" value="UDP-glucose/GDP-mannose dehydrogenase C-terminal domain"/>
    <property type="match status" value="1"/>
</dbReference>
<dbReference type="PANTHER" id="PTHR43750:SF2">
    <property type="entry name" value="UDP-GLUCOSE 6-DEHYDROGENASE"/>
    <property type="match status" value="1"/>
</dbReference>
<dbReference type="EC" id="1.1.1.22" evidence="3 7"/>
<feature type="binding site" evidence="10">
    <location>
        <position position="145"/>
    </location>
    <ligand>
        <name>NAD(+)</name>
        <dbReference type="ChEBI" id="CHEBI:57540"/>
    </ligand>
</feature>
<evidence type="ECO:0000259" key="11">
    <source>
        <dbReference type="SMART" id="SM00984"/>
    </source>
</evidence>
<feature type="binding site" evidence="10">
    <location>
        <position position="314"/>
    </location>
    <ligand>
        <name>NAD(+)</name>
        <dbReference type="ChEBI" id="CHEBI:57540"/>
    </ligand>
</feature>
<evidence type="ECO:0000256" key="5">
    <source>
        <dbReference type="ARBA" id="ARBA00023027"/>
    </source>
</evidence>
<evidence type="ECO:0000313" key="13">
    <source>
        <dbReference type="Proteomes" id="UP000787156"/>
    </source>
</evidence>
<comment type="catalytic activity">
    <reaction evidence="6 7">
        <text>UDP-alpha-D-glucose + 2 NAD(+) + H2O = UDP-alpha-D-glucuronate + 2 NADH + 3 H(+)</text>
        <dbReference type="Rhea" id="RHEA:23596"/>
        <dbReference type="ChEBI" id="CHEBI:15377"/>
        <dbReference type="ChEBI" id="CHEBI:15378"/>
        <dbReference type="ChEBI" id="CHEBI:57540"/>
        <dbReference type="ChEBI" id="CHEBI:57945"/>
        <dbReference type="ChEBI" id="CHEBI:58052"/>
        <dbReference type="ChEBI" id="CHEBI:58885"/>
        <dbReference type="EC" id="1.1.1.22"/>
    </reaction>
</comment>
<dbReference type="SUPFAM" id="SSF48179">
    <property type="entry name" value="6-phosphogluconate dehydrogenase C-terminal domain-like"/>
    <property type="match status" value="1"/>
</dbReference>
<feature type="binding site" evidence="9">
    <location>
        <position position="197"/>
    </location>
    <ligand>
        <name>substrate</name>
    </ligand>
</feature>
<dbReference type="AlphaFoldDB" id="A0A9D2ZZA4"/>
<dbReference type="PIRSF" id="PIRSF000124">
    <property type="entry name" value="UDPglc_GDPman_dh"/>
    <property type="match status" value="1"/>
</dbReference>
<dbReference type="NCBIfam" id="TIGR03026">
    <property type="entry name" value="NDP-sugDHase"/>
    <property type="match status" value="1"/>
</dbReference>
<feature type="binding site" evidence="10">
    <location>
        <position position="83"/>
    </location>
    <ligand>
        <name>NAD(+)</name>
        <dbReference type="ChEBI" id="CHEBI:57540"/>
    </ligand>
</feature>
<dbReference type="Pfam" id="PF03720">
    <property type="entry name" value="UDPG_MGDP_dh_C"/>
    <property type="match status" value="1"/>
</dbReference>
<dbReference type="Gene3D" id="1.10.1040.10">
    <property type="entry name" value="N-(1-d-carboxylethyl)-l-norvaline Dehydrogenase, domain 2"/>
    <property type="match status" value="1"/>
</dbReference>
<feature type="active site" description="Nucleophile" evidence="8">
    <location>
        <position position="253"/>
    </location>
</feature>
<dbReference type="FunFam" id="3.40.50.720:FF:000400">
    <property type="entry name" value="UDP-glucose 6-dehydrogenase"/>
    <property type="match status" value="1"/>
</dbReference>
<evidence type="ECO:0000256" key="8">
    <source>
        <dbReference type="PIRSR" id="PIRSR500134-1"/>
    </source>
</evidence>
<reference evidence="12" key="2">
    <citation type="submission" date="2021-09" db="EMBL/GenBank/DDBJ databases">
        <authorList>
            <person name="Gilroy R."/>
        </authorList>
    </citation>
    <scope>NUCLEOTIDE SEQUENCE</scope>
    <source>
        <strain evidence="12">CHK135-1449</strain>
    </source>
</reference>
<comment type="pathway">
    <text evidence="1">Nucleotide-sugar biosynthesis; UDP-alpha-D-glucuronate biosynthesis; UDP-alpha-D-glucuronate from UDP-alpha-D-glucose: step 1/1.</text>
</comment>
<dbReference type="InterPro" id="IPR008927">
    <property type="entry name" value="6-PGluconate_DH-like_C_sf"/>
</dbReference>
<comment type="similarity">
    <text evidence="2 7">Belongs to the UDP-glucose/GDP-mannose dehydrogenase family.</text>
</comment>
<feature type="binding site" evidence="9">
    <location>
        <begin position="142"/>
        <end position="145"/>
    </location>
    <ligand>
        <name>substrate</name>
    </ligand>
</feature>
<evidence type="ECO:0000256" key="6">
    <source>
        <dbReference type="ARBA" id="ARBA00047473"/>
    </source>
</evidence>
<dbReference type="InterPro" id="IPR014027">
    <property type="entry name" value="UDP-Glc/GDP-Man_DH_C"/>
</dbReference>
<dbReference type="InterPro" id="IPR036220">
    <property type="entry name" value="UDP-Glc/GDP-Man_DH_C_sf"/>
</dbReference>
<feature type="binding site" evidence="10">
    <location>
        <position position="256"/>
    </location>
    <ligand>
        <name>NAD(+)</name>
        <dbReference type="ChEBI" id="CHEBI:57540"/>
    </ligand>
</feature>
<feature type="binding site" evidence="9">
    <location>
        <begin position="242"/>
        <end position="246"/>
    </location>
    <ligand>
        <name>substrate</name>
    </ligand>
</feature>
<feature type="binding site" evidence="10">
    <location>
        <position position="118"/>
    </location>
    <ligand>
        <name>NAD(+)</name>
        <dbReference type="ChEBI" id="CHEBI:57540"/>
    </ligand>
</feature>
<gene>
    <name evidence="12" type="ORF">K8V79_05990</name>
</gene>
<dbReference type="Proteomes" id="UP000787156">
    <property type="component" value="Unassembled WGS sequence"/>
</dbReference>
<dbReference type="InterPro" id="IPR017476">
    <property type="entry name" value="UDP-Glc/GDP-Man"/>
</dbReference>
<feature type="binding site" evidence="10">
    <location>
        <position position="34"/>
    </location>
    <ligand>
        <name>NAD(+)</name>
        <dbReference type="ChEBI" id="CHEBI:57540"/>
    </ligand>
</feature>
<proteinExistence type="inferred from homology"/>
<dbReference type="PIRSF" id="PIRSF500134">
    <property type="entry name" value="UDPglc_DH_bac"/>
    <property type="match status" value="1"/>
</dbReference>
<dbReference type="InterPro" id="IPR028357">
    <property type="entry name" value="UDPglc_DH_bac"/>
</dbReference>
<dbReference type="SMART" id="SM00984">
    <property type="entry name" value="UDPG_MGDP_dh_C"/>
    <property type="match status" value="1"/>
</dbReference>
<dbReference type="GO" id="GO:0003979">
    <property type="term" value="F:UDP-glucose 6-dehydrogenase activity"/>
    <property type="evidence" value="ECO:0007669"/>
    <property type="project" value="UniProtKB-EC"/>
</dbReference>
<evidence type="ECO:0000256" key="1">
    <source>
        <dbReference type="ARBA" id="ARBA00004701"/>
    </source>
</evidence>
<comment type="caution">
    <text evidence="12">The sequence shown here is derived from an EMBL/GenBank/DDBJ whole genome shotgun (WGS) entry which is preliminary data.</text>
</comment>
<keyword evidence="5 7" id="KW-0520">NAD</keyword>
<dbReference type="FunFam" id="3.40.50.720:FF:000297">
    <property type="entry name" value="UDP-glucose 6-dehydrogenase"/>
    <property type="match status" value="1"/>
</dbReference>
<dbReference type="GO" id="GO:0000271">
    <property type="term" value="P:polysaccharide biosynthetic process"/>
    <property type="evidence" value="ECO:0007669"/>
    <property type="project" value="InterPro"/>
</dbReference>
<feature type="binding site" evidence="9">
    <location>
        <position position="250"/>
    </location>
    <ligand>
        <name>substrate</name>
    </ligand>
</feature>
<dbReference type="EMBL" id="DYWX01000062">
    <property type="protein sequence ID" value="HJF27782.1"/>
    <property type="molecule type" value="Genomic_DNA"/>
</dbReference>
<evidence type="ECO:0000256" key="2">
    <source>
        <dbReference type="ARBA" id="ARBA00006601"/>
    </source>
</evidence>
<reference evidence="12" key="1">
    <citation type="journal article" date="2021" name="PeerJ">
        <title>Extensive microbial diversity within the chicken gut microbiome revealed by metagenomics and culture.</title>
        <authorList>
            <person name="Gilroy R."/>
            <person name="Ravi A."/>
            <person name="Getino M."/>
            <person name="Pursley I."/>
            <person name="Horton D.L."/>
            <person name="Alikhan N.F."/>
            <person name="Baker D."/>
            <person name="Gharbi K."/>
            <person name="Hall N."/>
            <person name="Watson M."/>
            <person name="Adriaenssens E.M."/>
            <person name="Foster-Nyarko E."/>
            <person name="Jarju S."/>
            <person name="Secka A."/>
            <person name="Antonio M."/>
            <person name="Oren A."/>
            <person name="Chaudhuri R.R."/>
            <person name="La Ragione R."/>
            <person name="Hildebrand F."/>
            <person name="Pallen M.J."/>
        </authorList>
    </citation>
    <scope>NUCLEOTIDE SEQUENCE</scope>
    <source>
        <strain evidence="12">CHK135-1449</strain>
    </source>
</reference>
<protein>
    <recommendedName>
        <fullName evidence="3 7">UDP-glucose 6-dehydrogenase</fullName>
        <ecNumber evidence="3 7">1.1.1.22</ecNumber>
    </recommendedName>
</protein>
<dbReference type="PANTHER" id="PTHR43750">
    <property type="entry name" value="UDP-GLUCOSE 6-DEHYDROGENASE TUAD"/>
    <property type="match status" value="1"/>
</dbReference>
<evidence type="ECO:0000256" key="7">
    <source>
        <dbReference type="PIRNR" id="PIRNR000124"/>
    </source>
</evidence>
<feature type="binding site" evidence="9">
    <location>
        <position position="306"/>
    </location>
    <ligand>
        <name>substrate</name>
    </ligand>
</feature>
<dbReference type="InterPro" id="IPR014026">
    <property type="entry name" value="UDP-Glc/GDP-Man_DH_dimer"/>
</dbReference>
<evidence type="ECO:0000256" key="10">
    <source>
        <dbReference type="PIRSR" id="PIRSR500134-3"/>
    </source>
</evidence>
<dbReference type="Pfam" id="PF03721">
    <property type="entry name" value="UDPG_MGDP_dh_N"/>
    <property type="match status" value="1"/>
</dbReference>
<dbReference type="InterPro" id="IPR001732">
    <property type="entry name" value="UDP-Glc/GDP-Man_DH_N"/>
</dbReference>
<dbReference type="InterPro" id="IPR036291">
    <property type="entry name" value="NAD(P)-bd_dom_sf"/>
</dbReference>
<dbReference type="InterPro" id="IPR013328">
    <property type="entry name" value="6PGD_dom2"/>
</dbReference>
<feature type="binding site" evidence="10">
    <location>
        <position position="29"/>
    </location>
    <ligand>
        <name>NAD(+)</name>
        <dbReference type="ChEBI" id="CHEBI:57540"/>
    </ligand>
</feature>
<evidence type="ECO:0000256" key="3">
    <source>
        <dbReference type="ARBA" id="ARBA00012954"/>
    </source>
</evidence>
<dbReference type="GO" id="GO:0051287">
    <property type="term" value="F:NAD binding"/>
    <property type="evidence" value="ECO:0007669"/>
    <property type="project" value="InterPro"/>
</dbReference>
<name>A0A9D2ZZA4_ACILW</name>
<feature type="domain" description="UDP-glucose/GDP-mannose dehydrogenase C-terminal" evidence="11">
    <location>
        <begin position="300"/>
        <end position="387"/>
    </location>
</feature>
<evidence type="ECO:0000313" key="12">
    <source>
        <dbReference type="EMBL" id="HJF27782.1"/>
    </source>
</evidence>